<dbReference type="InterPro" id="IPR017150">
    <property type="entry name" value="Pept_M20_glutamate_carboxypep"/>
</dbReference>
<dbReference type="SUPFAM" id="SSF53187">
    <property type="entry name" value="Zn-dependent exopeptidases"/>
    <property type="match status" value="1"/>
</dbReference>
<reference evidence="8" key="1">
    <citation type="submission" date="2018-12" db="EMBL/GenBank/DDBJ databases">
        <title>Tengunoibacter tsumagoiensis gen. nov., sp. nov., Dictyobacter kobayashii sp. nov., D. alpinus sp. nov., and D. joshuensis sp. nov. and description of Dictyobacteraceae fam. nov. within the order Ktedonobacterales isolated from Tengu-no-mugimeshi.</title>
        <authorList>
            <person name="Wang C.M."/>
            <person name="Zheng Y."/>
            <person name="Sakai Y."/>
            <person name="Toyoda A."/>
            <person name="Minakuchi Y."/>
            <person name="Abe K."/>
            <person name="Yokota A."/>
            <person name="Yabe S."/>
        </authorList>
    </citation>
    <scope>NUCLEOTIDE SEQUENCE [LARGE SCALE GENOMIC DNA]</scope>
    <source>
        <strain evidence="8">Uno3</strain>
    </source>
</reference>
<feature type="active site" description="Proton acceptor" evidence="5">
    <location>
        <position position="150"/>
    </location>
</feature>
<keyword evidence="7" id="KW-0121">Carboxypeptidase</keyword>
<dbReference type="Pfam" id="PF07687">
    <property type="entry name" value="M20_dimer"/>
    <property type="match status" value="1"/>
</dbReference>
<evidence type="ECO:0000313" key="8">
    <source>
        <dbReference type="Proteomes" id="UP000287352"/>
    </source>
</evidence>
<keyword evidence="8" id="KW-1185">Reference proteome</keyword>
<keyword evidence="3" id="KW-0378">Hydrolase</keyword>
<dbReference type="GO" id="GO:0046872">
    <property type="term" value="F:metal ion binding"/>
    <property type="evidence" value="ECO:0007669"/>
    <property type="project" value="UniProtKB-KW"/>
</dbReference>
<evidence type="ECO:0000256" key="2">
    <source>
        <dbReference type="ARBA" id="ARBA00022723"/>
    </source>
</evidence>
<dbReference type="PANTHER" id="PTHR43808:SF9">
    <property type="entry name" value="BLL0789 PROTEIN"/>
    <property type="match status" value="1"/>
</dbReference>
<dbReference type="GO" id="GO:0004180">
    <property type="term" value="F:carboxypeptidase activity"/>
    <property type="evidence" value="ECO:0007669"/>
    <property type="project" value="UniProtKB-KW"/>
</dbReference>
<dbReference type="PIRSF" id="PIRSF037238">
    <property type="entry name" value="Carboxypeptidase_G2"/>
    <property type="match status" value="1"/>
</dbReference>
<name>A0A401ZTM2_9CHLR</name>
<evidence type="ECO:0000256" key="5">
    <source>
        <dbReference type="PIRSR" id="PIRSR037238-1"/>
    </source>
</evidence>
<dbReference type="RefSeq" id="WP_161975160.1">
    <property type="nucleotide sequence ID" value="NZ_BIFR01000001.1"/>
</dbReference>
<dbReference type="Gene3D" id="3.30.70.360">
    <property type="match status" value="1"/>
</dbReference>
<dbReference type="InterPro" id="IPR001261">
    <property type="entry name" value="ArgE/DapE_CS"/>
</dbReference>
<dbReference type="PANTHER" id="PTHR43808">
    <property type="entry name" value="ACETYLORNITHINE DEACETYLASE"/>
    <property type="match status" value="1"/>
</dbReference>
<dbReference type="EMBL" id="BIFR01000001">
    <property type="protein sequence ID" value="GCE10146.1"/>
    <property type="molecule type" value="Genomic_DNA"/>
</dbReference>
<keyword evidence="2" id="KW-0479">Metal-binding</keyword>
<comment type="cofactor">
    <cofactor evidence="1">
        <name>Zn(2+)</name>
        <dbReference type="ChEBI" id="CHEBI:29105"/>
    </cofactor>
</comment>
<dbReference type="InterPro" id="IPR050072">
    <property type="entry name" value="Peptidase_M20A"/>
</dbReference>
<dbReference type="InterPro" id="IPR036264">
    <property type="entry name" value="Bact_exopeptidase_dim_dom"/>
</dbReference>
<feature type="active site" evidence="5">
    <location>
        <position position="89"/>
    </location>
</feature>
<comment type="caution">
    <text evidence="7">The sequence shown here is derived from an EMBL/GenBank/DDBJ whole genome shotgun (WGS) entry which is preliminary data.</text>
</comment>
<proteinExistence type="predicted"/>
<dbReference type="CDD" id="cd03885">
    <property type="entry name" value="M20_CPDG2"/>
    <property type="match status" value="1"/>
</dbReference>
<dbReference type="Gene3D" id="3.40.630.10">
    <property type="entry name" value="Zn peptidases"/>
    <property type="match status" value="1"/>
</dbReference>
<dbReference type="InterPro" id="IPR002933">
    <property type="entry name" value="Peptidase_M20"/>
</dbReference>
<evidence type="ECO:0000256" key="4">
    <source>
        <dbReference type="ARBA" id="ARBA00022833"/>
    </source>
</evidence>
<evidence type="ECO:0000313" key="7">
    <source>
        <dbReference type="EMBL" id="GCE10146.1"/>
    </source>
</evidence>
<accession>A0A401ZTM2</accession>
<protein>
    <submittedName>
        <fullName evidence="7">Glutamate carboxypeptidase</fullName>
    </submittedName>
</protein>
<sequence length="393" mass="41856">MPQPYSQTYLPLFQSYQDELLQRLALLVNIDSGTGQVEGINQVMAHLQQWLTELDFIVTLHPNDEFGANLVARRQGKGTRKILLVGHVDTVYAAGAVQAQPFAIQDGVAHGPGVIDMKSGVVMGLYALRALLESGFDQFGELVVVWNNDEEVGSPGSSALLQQIAHEVDYGLVLEPSGKPTGLTQARKGADKYVLEISGVSAHSGVEPYKGRSAVIELAHKILAIQNLHALFPGVTFNITRLSSSETLNIVPDQASCHISVRAFSLQALEAAGEALNEVASSSTLPGTKIKLTCTHGRRPYEPTPAVSHMLELAKIEGEGVGLKLHAEPKGGVSDANNLMAAGLPTLDTLGPVGGGMHNLDIEHLRVASLPVRGALVAGLIHRLCLSEPLHKA</sequence>
<evidence type="ECO:0000256" key="3">
    <source>
        <dbReference type="ARBA" id="ARBA00022801"/>
    </source>
</evidence>
<keyword evidence="4" id="KW-0862">Zinc</keyword>
<keyword evidence="7" id="KW-0645">Protease</keyword>
<evidence type="ECO:0000256" key="1">
    <source>
        <dbReference type="ARBA" id="ARBA00001947"/>
    </source>
</evidence>
<dbReference type="InterPro" id="IPR011650">
    <property type="entry name" value="Peptidase_M20_dimer"/>
</dbReference>
<dbReference type="PROSITE" id="PS00758">
    <property type="entry name" value="ARGE_DAPE_CPG2_1"/>
    <property type="match status" value="1"/>
</dbReference>
<dbReference type="AlphaFoldDB" id="A0A401ZTM2"/>
<gene>
    <name evidence="7" type="ORF">KTT_00050</name>
</gene>
<dbReference type="Pfam" id="PF01546">
    <property type="entry name" value="Peptidase_M20"/>
    <property type="match status" value="1"/>
</dbReference>
<dbReference type="SUPFAM" id="SSF55031">
    <property type="entry name" value="Bacterial exopeptidase dimerisation domain"/>
    <property type="match status" value="1"/>
</dbReference>
<dbReference type="Proteomes" id="UP000287352">
    <property type="component" value="Unassembled WGS sequence"/>
</dbReference>
<evidence type="ECO:0000259" key="6">
    <source>
        <dbReference type="Pfam" id="PF07687"/>
    </source>
</evidence>
<organism evidence="7 8">
    <name type="scientific">Tengunoibacter tsumagoiensis</name>
    <dbReference type="NCBI Taxonomy" id="2014871"/>
    <lineage>
        <taxon>Bacteria</taxon>
        <taxon>Bacillati</taxon>
        <taxon>Chloroflexota</taxon>
        <taxon>Ktedonobacteria</taxon>
        <taxon>Ktedonobacterales</taxon>
        <taxon>Dictyobacteraceae</taxon>
        <taxon>Tengunoibacter</taxon>
    </lineage>
</organism>
<feature type="domain" description="Peptidase M20 dimerisation" evidence="6">
    <location>
        <begin position="186"/>
        <end position="282"/>
    </location>
</feature>